<sequence length="152" mass="15415">MIAALRRHPLPIALAAVVFVLLSPFQAQAAWQSASSVSTSVGTATLAPVPSASAVAGLNNCGLGTQGTVTVSWTITPAAFATGYQITPVRNGTPQTPITVSGRSTLTAQVPVDRALLGTLPYTFMVRAGFANWTSTAVTTNSASCGLLIGGL</sequence>
<keyword evidence="3" id="KW-1185">Reference proteome</keyword>
<accession>A0ABT9P2Q0</accession>
<evidence type="ECO:0000313" key="3">
    <source>
        <dbReference type="Proteomes" id="UP001235712"/>
    </source>
</evidence>
<feature type="signal peptide" evidence="1">
    <location>
        <begin position="1"/>
        <end position="29"/>
    </location>
</feature>
<evidence type="ECO:0000313" key="2">
    <source>
        <dbReference type="EMBL" id="MDP9826954.1"/>
    </source>
</evidence>
<reference evidence="2 3" key="1">
    <citation type="submission" date="2023-07" db="EMBL/GenBank/DDBJ databases">
        <title>Sequencing the genomes of 1000 actinobacteria strains.</title>
        <authorList>
            <person name="Klenk H.-P."/>
        </authorList>
    </citation>
    <scope>NUCLEOTIDE SEQUENCE [LARGE SCALE GENOMIC DNA]</scope>
    <source>
        <strain evidence="2 3">DSM 44388</strain>
    </source>
</reference>
<dbReference type="Proteomes" id="UP001235712">
    <property type="component" value="Unassembled WGS sequence"/>
</dbReference>
<evidence type="ECO:0008006" key="4">
    <source>
        <dbReference type="Google" id="ProtNLM"/>
    </source>
</evidence>
<gene>
    <name evidence="2" type="ORF">J2S57_002703</name>
</gene>
<name>A0ABT9P2Q0_9ACTN</name>
<dbReference type="EMBL" id="JAUSQZ010000001">
    <property type="protein sequence ID" value="MDP9826954.1"/>
    <property type="molecule type" value="Genomic_DNA"/>
</dbReference>
<dbReference type="RefSeq" id="WP_307242349.1">
    <property type="nucleotide sequence ID" value="NZ_JAUSQZ010000001.1"/>
</dbReference>
<keyword evidence="1" id="KW-0732">Signal</keyword>
<organism evidence="2 3">
    <name type="scientific">Kineosporia succinea</name>
    <dbReference type="NCBI Taxonomy" id="84632"/>
    <lineage>
        <taxon>Bacteria</taxon>
        <taxon>Bacillati</taxon>
        <taxon>Actinomycetota</taxon>
        <taxon>Actinomycetes</taxon>
        <taxon>Kineosporiales</taxon>
        <taxon>Kineosporiaceae</taxon>
        <taxon>Kineosporia</taxon>
    </lineage>
</organism>
<dbReference type="InterPro" id="IPR036116">
    <property type="entry name" value="FN3_sf"/>
</dbReference>
<proteinExistence type="predicted"/>
<evidence type="ECO:0000256" key="1">
    <source>
        <dbReference type="SAM" id="SignalP"/>
    </source>
</evidence>
<protein>
    <recommendedName>
        <fullName evidence="4">Fibronectin type-III domain-containing protein</fullName>
    </recommendedName>
</protein>
<comment type="caution">
    <text evidence="2">The sequence shown here is derived from an EMBL/GenBank/DDBJ whole genome shotgun (WGS) entry which is preliminary data.</text>
</comment>
<feature type="chain" id="PRO_5045293760" description="Fibronectin type-III domain-containing protein" evidence="1">
    <location>
        <begin position="30"/>
        <end position="152"/>
    </location>
</feature>
<dbReference type="SUPFAM" id="SSF49265">
    <property type="entry name" value="Fibronectin type III"/>
    <property type="match status" value="1"/>
</dbReference>